<dbReference type="SMART" id="SM00490">
    <property type="entry name" value="HELICc"/>
    <property type="match status" value="1"/>
</dbReference>
<dbReference type="SUPFAM" id="SSF57850">
    <property type="entry name" value="RING/U-box"/>
    <property type="match status" value="3"/>
</dbReference>
<feature type="compositionally biased region" description="Basic and acidic residues" evidence="13">
    <location>
        <begin position="406"/>
        <end position="417"/>
    </location>
</feature>
<feature type="domain" description="Helicase ATP-binding" evidence="15">
    <location>
        <begin position="1084"/>
        <end position="1254"/>
    </location>
</feature>
<dbReference type="Pfam" id="PF00271">
    <property type="entry name" value="Helicase_C"/>
    <property type="match status" value="1"/>
</dbReference>
<dbReference type="CDD" id="cd17917">
    <property type="entry name" value="DEXHc_RHA-like"/>
    <property type="match status" value="1"/>
</dbReference>
<dbReference type="InterPro" id="IPR002867">
    <property type="entry name" value="IBR_dom"/>
</dbReference>
<dbReference type="GO" id="GO:0016740">
    <property type="term" value="F:transferase activity"/>
    <property type="evidence" value="ECO:0007669"/>
    <property type="project" value="UniProtKB-KW"/>
</dbReference>
<feature type="compositionally biased region" description="Polar residues" evidence="13">
    <location>
        <begin position="570"/>
        <end position="585"/>
    </location>
</feature>
<dbReference type="PROSITE" id="PS00518">
    <property type="entry name" value="ZF_RING_1"/>
    <property type="match status" value="1"/>
</dbReference>
<gene>
    <name evidence="18" type="ORF">JTE90_001500</name>
</gene>
<evidence type="ECO:0000256" key="6">
    <source>
        <dbReference type="ARBA" id="ARBA00022786"/>
    </source>
</evidence>
<keyword evidence="3" id="KW-0677">Repeat</keyword>
<evidence type="ECO:0000256" key="8">
    <source>
        <dbReference type="ARBA" id="ARBA00022806"/>
    </source>
</evidence>
<dbReference type="PANTHER" id="PTHR18934">
    <property type="entry name" value="ATP-DEPENDENT RNA HELICASE"/>
    <property type="match status" value="1"/>
</dbReference>
<keyword evidence="19" id="KW-1185">Reference proteome</keyword>
<feature type="compositionally biased region" description="Low complexity" evidence="13">
    <location>
        <begin position="737"/>
        <end position="753"/>
    </location>
</feature>
<dbReference type="GO" id="GO:0004386">
    <property type="term" value="F:helicase activity"/>
    <property type="evidence" value="ECO:0007669"/>
    <property type="project" value="UniProtKB-KW"/>
</dbReference>
<dbReference type="GO" id="GO:0003723">
    <property type="term" value="F:RNA binding"/>
    <property type="evidence" value="ECO:0007669"/>
    <property type="project" value="TreeGrafter"/>
</dbReference>
<evidence type="ECO:0000256" key="7">
    <source>
        <dbReference type="ARBA" id="ARBA00022801"/>
    </source>
</evidence>
<dbReference type="Gene3D" id="1.20.120.1080">
    <property type="match status" value="1"/>
</dbReference>
<evidence type="ECO:0000256" key="9">
    <source>
        <dbReference type="ARBA" id="ARBA00022833"/>
    </source>
</evidence>
<evidence type="ECO:0000259" key="17">
    <source>
        <dbReference type="PROSITE" id="PS51873"/>
    </source>
</evidence>
<feature type="compositionally biased region" description="Basic residues" evidence="13">
    <location>
        <begin position="478"/>
        <end position="488"/>
    </location>
</feature>
<feature type="compositionally biased region" description="Polar residues" evidence="13">
    <location>
        <begin position="599"/>
        <end position="609"/>
    </location>
</feature>
<dbReference type="InterPro" id="IPR044066">
    <property type="entry name" value="TRIAD_supradom"/>
</dbReference>
<evidence type="ECO:0000256" key="10">
    <source>
        <dbReference type="ARBA" id="ARBA00022840"/>
    </source>
</evidence>
<dbReference type="InterPro" id="IPR017907">
    <property type="entry name" value="Znf_RING_CS"/>
</dbReference>
<dbReference type="Gene3D" id="3.40.50.300">
    <property type="entry name" value="P-loop containing nucleotide triphosphate hydrolases"/>
    <property type="match status" value="2"/>
</dbReference>
<feature type="compositionally biased region" description="Low complexity" evidence="13">
    <location>
        <begin position="773"/>
        <end position="785"/>
    </location>
</feature>
<feature type="compositionally biased region" description="Low complexity" evidence="13">
    <location>
        <begin position="685"/>
        <end position="695"/>
    </location>
</feature>
<comment type="caution">
    <text evidence="18">The sequence shown here is derived from an EMBL/GenBank/DDBJ whole genome shotgun (WGS) entry which is preliminary data.</text>
</comment>
<dbReference type="GO" id="GO:0016787">
    <property type="term" value="F:hydrolase activity"/>
    <property type="evidence" value="ECO:0007669"/>
    <property type="project" value="UniProtKB-KW"/>
</dbReference>
<dbReference type="PROSITE" id="PS50089">
    <property type="entry name" value="ZF_RING_2"/>
    <property type="match status" value="1"/>
</dbReference>
<evidence type="ECO:0000256" key="3">
    <source>
        <dbReference type="ARBA" id="ARBA00022737"/>
    </source>
</evidence>
<keyword evidence="2" id="KW-0479">Metal-binding</keyword>
<feature type="compositionally biased region" description="Polar residues" evidence="13">
    <location>
        <begin position="332"/>
        <end position="345"/>
    </location>
</feature>
<evidence type="ECO:0000259" key="15">
    <source>
        <dbReference type="PROSITE" id="PS51192"/>
    </source>
</evidence>
<feature type="compositionally biased region" description="Polar residues" evidence="13">
    <location>
        <begin position="391"/>
        <end position="405"/>
    </location>
</feature>
<dbReference type="Pfam" id="PF22191">
    <property type="entry name" value="IBR_1"/>
    <property type="match status" value="1"/>
</dbReference>
<evidence type="ECO:0000256" key="1">
    <source>
        <dbReference type="ARBA" id="ARBA00022679"/>
    </source>
</evidence>
<evidence type="ECO:0000313" key="19">
    <source>
        <dbReference type="Proteomes" id="UP000827092"/>
    </source>
</evidence>
<keyword evidence="1" id="KW-0808">Transferase</keyword>
<feature type="compositionally biased region" description="Low complexity" evidence="13">
    <location>
        <begin position="465"/>
        <end position="477"/>
    </location>
</feature>
<evidence type="ECO:0000256" key="5">
    <source>
        <dbReference type="ARBA" id="ARBA00022771"/>
    </source>
</evidence>
<evidence type="ECO:0000259" key="14">
    <source>
        <dbReference type="PROSITE" id="PS50089"/>
    </source>
</evidence>
<dbReference type="InterPro" id="IPR014001">
    <property type="entry name" value="Helicase_ATP-bd"/>
</dbReference>
<feature type="compositionally biased region" description="Polar residues" evidence="13">
    <location>
        <begin position="418"/>
        <end position="444"/>
    </location>
</feature>
<dbReference type="GO" id="GO:0005524">
    <property type="term" value="F:ATP binding"/>
    <property type="evidence" value="ECO:0007669"/>
    <property type="project" value="UniProtKB-KW"/>
</dbReference>
<feature type="region of interest" description="Disordered" evidence="13">
    <location>
        <begin position="370"/>
        <end position="515"/>
    </location>
</feature>
<dbReference type="SMART" id="SM00847">
    <property type="entry name" value="HA2"/>
    <property type="match status" value="1"/>
</dbReference>
<feature type="compositionally biased region" description="Basic and acidic residues" evidence="13">
    <location>
        <begin position="550"/>
        <end position="561"/>
    </location>
</feature>
<dbReference type="InterPro" id="IPR001841">
    <property type="entry name" value="Znf_RING"/>
</dbReference>
<feature type="region of interest" description="Disordered" evidence="13">
    <location>
        <begin position="540"/>
        <end position="825"/>
    </location>
</feature>
<feature type="region of interest" description="Disordered" evidence="13">
    <location>
        <begin position="300"/>
        <end position="348"/>
    </location>
</feature>
<dbReference type="Pfam" id="PF24471">
    <property type="entry name" value="KH_DEAH11"/>
    <property type="match status" value="1"/>
</dbReference>
<sequence>MALQPLLQKIILRKIFCKETKVEHAELNHINLDLIPDTSDQLGELVNNTRTMSSTSLDAAQESQTDLNGGSASHIATNQFDKPHRTLSRGKSIRETPKYHDVESYQNQRSHYIGTGVFNADNIDDLPPRYRTKVMNAFEWLAATFPQANMTAEDLIALEPSSSFRKPPQGYQNSRGNRRDNFIQQNPSNVPSDHVYLNHSSNTNREHLSRGQSFRGGQGSSSVHSRDSSTCSKDSRQARSESGFSHHVMSNQESQSLVRSPSAMSNNSQNSFPNKKQFQHDRKDSASVCSDVSLSTFPKKHEDFQSVQSSDRRAFDHNIPNQNYKPLPHRGGQSTKKNQPDSQGFVSRERQVHENYRTLHDNCSEVNITPNVEISSNSRNKRYKKKNDNSCESPNQTNLKTSPIESNKESCDSHSNKFSDITTQCSSSLSKGNPELYNTSSEQKNNSRHRNNNESCDIRTSEPNSSLQSSSNILKSSLSKRGRGRGSRRNNELDTNNLPVQNEPGAKPNETFSSDNHKDEHIERIMALLDQHNEHFLGHAASKSSLSESSRNENIRKESPNRGKSKSKSSVHSNQLNSFNQSHIDSQLEKPSFRKSKSNDTQNSVSPRNRVNRTFDDTSPNNLPLPNARSNRNHNRQNSNSSSDSFRKSDSKDASTSNHKNYEERRRTGGSISNRTPDNHNHINSSSSRDSFGRSNPRNTSLSNHKIFEEEPQFNESNCSKTYGDTSRTNDNHNRKNSNSLRGSFRRSNNNSKNFDDNRPTFESSSNRKNDDPTPISTSSSTPRSNANFNHKNSNSFKEPPSRSDSRVISSPKCNDSQNLDERRRSGKIDRLFEYEISARNTTVSSQPLISSAAVEKQKKHIEILKDTARSLNRTEEEGFFVTVSVSDSSDEMYWKKEFSSALKHNNFILNPCCKFNDSLILSFDQKCYAIEAIPTLKRLKNKNIVPGKPHLIQVGNVKYRRIRPCDCEEKMVYSCLVYFKDFSEKFIQEHQGKKVDIENEIRGLQRGKKKKFAVEQRKVLEESLRLLEDMERVFMRYINDLKLNLQNKPQDYFSICKLKTNFMRECQSFQRCLPIYSRKDDILELLLGHSVTVISAETGSGKSTQLAEYLLQSWVAKRGTIICTQPRKLAAISITNYVCGKIGSAVGKLVGYDVGTERKFEKDTKIIYMTDYALLRKLVRNTQLKGISCVIIDEAHERTLHTDLLLGMLKECINENKNTVDARRDLRVIITSATIDPSVFVRYFDFLKTAVIEVPGRAYPVDVVWLEEDVEVGWDYLKECVKTAIDIHTREPKGDILVFLTSPSEIDEAITQFRDKYSGPQMPMLMSLHGKSELQEQMRVFEATPPDTRKVIFATNAAETSLTIPGIKYVIDCGMAKEMTFFPAKNKNCLILTFINKSSAEQRKGRAGRTQPGICYRMYSQKNFQEMPDRSLPEILRTSLQGALLKIYELGFNPKKFDFVETPSKESIAKSLESLELLKLIKDDQLTDLGRKVVELPIEPRLGKLVLQGIAFSVGYEMIIIAAMVREAGRLFIRYDDIKVLADQKKIAFCQENGDLCTYLEVYKRWKELALDERYNWCVENFLSSKALSSAERTIKDILFSLHMDLSIRVLRRYNNAAFKSNFEKIVFNCFSENLCMYSGHPRVGYFSFILNDSLYIHPSSSLYYLGKDLPQFLVYSTLMQTSQNFLMDVTPINESVVNKSYHKGSFTMSTDVLKGLKILPKTMGPFGDIVLRNHIIGKGGSKIVNLEVMIEKLTNSRNFKIDIVRDKGTIIIYSESRFHERISQKLYETVKEAHTVLSKEEDIIKMAGFFYICVGSGGLLHDIVMPGEFREIIVENLNVNDMKYVENCLNELGDLKSIKTINPKKGKYKNFQIFATFTKVTKAVEAKNILINKNLTVKSTNFVKESIEKEAPIYRIQASWSRALSEGVGWVEFDSEADRIHASSCLTTLSFYIGHNYIRFAPSDSRPKQLDMRNLPLIIEESVIERKITELVQPLVPKTVFIKRKKLPAATSDESQQIQKKLASEFGRFTPPSKMIVDVNCPAYGDPMWKAVVYFENAADGENAFRALDGKLVIDSVVVKLNAVRKSHLFCNSRIVQAVKDDIEKLQKEFPTTVFTFNKIQNDAVIDIGFSCKTIEDLQAVQQKLSKLFQGDVVPCQGKPKFSHLFTLRGHRLIAEIQNSTKTLILLDNVRKFISIYGPKRNCSDAKVKICLLGEKEVSCKQKVFNLKNSHMPKGFLKTLYVKYGIDLQGLIYDFSLKAAVLNCVEGTLTIEGSSENVQKVEAHLESICTELYNKHHTVKVDDGREECDICLDPLSIDFYRLENCGHAFCKECLMLQVESKIVPLVCVKKDCKQELFMVDIKTLLSRADDDLRKNFYDAALQYHVGQNVGKLSYCPIPDCYLVYRVTDYENKLQCAGCQNTICTQCHTSFHYGMSCDMFKKCTENVDHSVKVWISENTQQRKQCGNCKSVIEKNEGCNHMECLNCHSHMCWLCLEIFPEDKDVYNHLPYCPQNQNRI</sequence>
<feature type="compositionally biased region" description="Basic and acidic residues" evidence="13">
    <location>
        <begin position="754"/>
        <end position="772"/>
    </location>
</feature>
<keyword evidence="8" id="KW-0347">Helicase</keyword>
<evidence type="ECO:0000256" key="4">
    <source>
        <dbReference type="ARBA" id="ARBA00022741"/>
    </source>
</evidence>
<dbReference type="PANTHER" id="PTHR18934:SF91">
    <property type="entry name" value="PRE-MRNA-SPLICING FACTOR ATP-DEPENDENT RNA HELICASE PRP16"/>
    <property type="match status" value="1"/>
</dbReference>
<dbReference type="InterPro" id="IPR013083">
    <property type="entry name" value="Znf_RING/FYVE/PHD"/>
</dbReference>
<feature type="domain" description="RING-type" evidence="17">
    <location>
        <begin position="2306"/>
        <end position="2512"/>
    </location>
</feature>
<dbReference type="PROSITE" id="PS00690">
    <property type="entry name" value="DEAH_ATP_HELICASE"/>
    <property type="match status" value="1"/>
</dbReference>
<feature type="compositionally biased region" description="Polar residues" evidence="13">
    <location>
        <begin position="786"/>
        <end position="797"/>
    </location>
</feature>
<evidence type="ECO:0000313" key="18">
    <source>
        <dbReference type="EMBL" id="KAG8184803.1"/>
    </source>
</evidence>
<evidence type="ECO:0000256" key="11">
    <source>
        <dbReference type="ARBA" id="ARBA00038040"/>
    </source>
</evidence>
<dbReference type="Proteomes" id="UP000827092">
    <property type="component" value="Unassembled WGS sequence"/>
</dbReference>
<protein>
    <submittedName>
        <fullName evidence="18">Uncharacterized protein</fullName>
    </submittedName>
</protein>
<comment type="similarity">
    <text evidence="11">Belongs to the DEAD box helicase family. DEAH subfamily. PRP16 sub-subfamily.</text>
</comment>
<evidence type="ECO:0000259" key="16">
    <source>
        <dbReference type="PROSITE" id="PS51194"/>
    </source>
</evidence>
<name>A0AAV6ULZ3_9ARAC</name>
<feature type="compositionally biased region" description="Basic and acidic residues" evidence="13">
    <location>
        <begin position="300"/>
        <end position="316"/>
    </location>
</feature>
<dbReference type="CDD" id="cd22585">
    <property type="entry name" value="Rcat_RBR_DEAH12-like"/>
    <property type="match status" value="1"/>
</dbReference>
<dbReference type="GO" id="GO:0008270">
    <property type="term" value="F:zinc ion binding"/>
    <property type="evidence" value="ECO:0007669"/>
    <property type="project" value="UniProtKB-KW"/>
</dbReference>
<evidence type="ECO:0000256" key="12">
    <source>
        <dbReference type="PROSITE-ProRule" id="PRU00175"/>
    </source>
</evidence>
<accession>A0AAV6ULZ3</accession>
<reference evidence="18 19" key="1">
    <citation type="journal article" date="2022" name="Nat. Ecol. Evol.">
        <title>A masculinizing supergene underlies an exaggerated male reproductive morph in a spider.</title>
        <authorList>
            <person name="Hendrickx F."/>
            <person name="De Corte Z."/>
            <person name="Sonet G."/>
            <person name="Van Belleghem S.M."/>
            <person name="Kostlbacher S."/>
            <person name="Vangestel C."/>
        </authorList>
    </citation>
    <scope>NUCLEOTIDE SEQUENCE [LARGE SCALE GENOMIC DNA]</scope>
    <source>
        <strain evidence="18">W744_W776</strain>
    </source>
</reference>
<dbReference type="InterPro" id="IPR007502">
    <property type="entry name" value="Helicase-assoc_dom"/>
</dbReference>
<evidence type="ECO:0000256" key="13">
    <source>
        <dbReference type="SAM" id="MobiDB-lite"/>
    </source>
</evidence>
<dbReference type="SUPFAM" id="SSF52540">
    <property type="entry name" value="P-loop containing nucleoside triphosphate hydrolases"/>
    <property type="match status" value="1"/>
</dbReference>
<dbReference type="PROSITE" id="PS51873">
    <property type="entry name" value="TRIAD"/>
    <property type="match status" value="1"/>
</dbReference>
<feature type="compositionally biased region" description="Polar residues" evidence="13">
    <location>
        <begin position="240"/>
        <end position="276"/>
    </location>
</feature>
<dbReference type="InterPro" id="IPR001650">
    <property type="entry name" value="Helicase_C-like"/>
</dbReference>
<keyword evidence="10" id="KW-0067">ATP-binding</keyword>
<feature type="domain" description="RING-type" evidence="14">
    <location>
        <begin position="2310"/>
        <end position="2349"/>
    </location>
</feature>
<dbReference type="PROSITE" id="PS51192">
    <property type="entry name" value="HELICASE_ATP_BIND_1"/>
    <property type="match status" value="1"/>
</dbReference>
<dbReference type="EMBL" id="JAFNEN010000360">
    <property type="protein sequence ID" value="KAG8184803.1"/>
    <property type="molecule type" value="Genomic_DNA"/>
</dbReference>
<dbReference type="SMART" id="SM00647">
    <property type="entry name" value="IBR"/>
    <property type="match status" value="2"/>
</dbReference>
<feature type="region of interest" description="Disordered" evidence="13">
    <location>
        <begin position="159"/>
        <end position="284"/>
    </location>
</feature>
<feature type="compositionally biased region" description="Polar residues" evidence="13">
    <location>
        <begin position="714"/>
        <end position="727"/>
    </location>
</feature>
<feature type="compositionally biased region" description="Polar residues" evidence="13">
    <location>
        <begin position="182"/>
        <end position="191"/>
    </location>
</feature>
<dbReference type="Gene3D" id="1.20.120.1750">
    <property type="match status" value="1"/>
</dbReference>
<dbReference type="SMART" id="SM00487">
    <property type="entry name" value="DEXDc"/>
    <property type="match status" value="1"/>
</dbReference>
<organism evidence="18 19">
    <name type="scientific">Oedothorax gibbosus</name>
    <dbReference type="NCBI Taxonomy" id="931172"/>
    <lineage>
        <taxon>Eukaryota</taxon>
        <taxon>Metazoa</taxon>
        <taxon>Ecdysozoa</taxon>
        <taxon>Arthropoda</taxon>
        <taxon>Chelicerata</taxon>
        <taxon>Arachnida</taxon>
        <taxon>Araneae</taxon>
        <taxon>Araneomorphae</taxon>
        <taxon>Entelegynae</taxon>
        <taxon>Araneoidea</taxon>
        <taxon>Linyphiidae</taxon>
        <taxon>Erigoninae</taxon>
        <taxon>Oedothorax</taxon>
    </lineage>
</organism>
<dbReference type="CDD" id="cd20335">
    <property type="entry name" value="BRcat_RBR"/>
    <property type="match status" value="1"/>
</dbReference>
<dbReference type="Pfam" id="PF00270">
    <property type="entry name" value="DEAD"/>
    <property type="match status" value="1"/>
</dbReference>
<dbReference type="PROSITE" id="PS51194">
    <property type="entry name" value="HELICASE_CTER"/>
    <property type="match status" value="1"/>
</dbReference>
<proteinExistence type="inferred from homology"/>
<dbReference type="InterPro" id="IPR002464">
    <property type="entry name" value="DNA/RNA_helicase_DEAH_CS"/>
</dbReference>
<feature type="domain" description="Helicase C-terminal" evidence="16">
    <location>
        <begin position="1281"/>
        <end position="1452"/>
    </location>
</feature>
<dbReference type="InterPro" id="IPR011545">
    <property type="entry name" value="DEAD/DEAH_box_helicase_dom"/>
</dbReference>
<dbReference type="Gene3D" id="3.30.40.10">
    <property type="entry name" value="Zinc/RING finger domain, C3HC4 (zinc finger)"/>
    <property type="match status" value="1"/>
</dbReference>
<keyword evidence="6" id="KW-0833">Ubl conjugation pathway</keyword>
<dbReference type="CDD" id="cd18791">
    <property type="entry name" value="SF2_C_RHA"/>
    <property type="match status" value="1"/>
</dbReference>
<dbReference type="InterPro" id="IPR027417">
    <property type="entry name" value="P-loop_NTPase"/>
</dbReference>
<evidence type="ECO:0000256" key="2">
    <source>
        <dbReference type="ARBA" id="ARBA00022723"/>
    </source>
</evidence>
<keyword evidence="9" id="KW-0862">Zinc</keyword>
<dbReference type="Pfam" id="PF01485">
    <property type="entry name" value="IBR"/>
    <property type="match status" value="1"/>
</dbReference>
<keyword evidence="4" id="KW-0547">Nucleotide-binding</keyword>
<keyword evidence="5 12" id="KW-0863">Zinc-finger</keyword>
<feature type="compositionally biased region" description="Polar residues" evidence="13">
    <location>
        <begin position="160"/>
        <end position="175"/>
    </location>
</feature>
<feature type="compositionally biased region" description="Polar residues" evidence="13">
    <location>
        <begin position="807"/>
        <end position="818"/>
    </location>
</feature>
<keyword evidence="7" id="KW-0378">Hydrolase</keyword>
<dbReference type="InterPro" id="IPR056245">
    <property type="entry name" value="KH_DEAH11/12"/>
</dbReference>